<evidence type="ECO:0000256" key="4">
    <source>
        <dbReference type="ARBA" id="ARBA00005250"/>
    </source>
</evidence>
<dbReference type="Gene3D" id="3.60.15.10">
    <property type="entry name" value="Ribonuclease Z/Hydroxyacylglutathione hydrolase-like"/>
    <property type="match status" value="1"/>
</dbReference>
<evidence type="ECO:0000256" key="11">
    <source>
        <dbReference type="ARBA" id="ARBA00023251"/>
    </source>
</evidence>
<evidence type="ECO:0000256" key="9">
    <source>
        <dbReference type="ARBA" id="ARBA00022801"/>
    </source>
</evidence>
<keyword evidence="9" id="KW-0378">Hydrolase</keyword>
<dbReference type="SMART" id="SM00849">
    <property type="entry name" value="Lactamase_B"/>
    <property type="match status" value="1"/>
</dbReference>
<dbReference type="InterPro" id="IPR050855">
    <property type="entry name" value="NDM-1-like"/>
</dbReference>
<keyword evidence="7" id="KW-0732">Signal</keyword>
<evidence type="ECO:0000256" key="6">
    <source>
        <dbReference type="ARBA" id="ARBA00022723"/>
    </source>
</evidence>
<dbReference type="STRING" id="1121421.SAMN02745123_03406"/>
<organism evidence="13 14">
    <name type="scientific">Desulforamulus aeronauticus DSM 10349</name>
    <dbReference type="NCBI Taxonomy" id="1121421"/>
    <lineage>
        <taxon>Bacteria</taxon>
        <taxon>Bacillati</taxon>
        <taxon>Bacillota</taxon>
        <taxon>Clostridia</taxon>
        <taxon>Eubacteriales</taxon>
        <taxon>Peptococcaceae</taxon>
        <taxon>Desulforamulus</taxon>
    </lineage>
</organism>
<evidence type="ECO:0000256" key="7">
    <source>
        <dbReference type="ARBA" id="ARBA00022729"/>
    </source>
</evidence>
<dbReference type="GO" id="GO:0008800">
    <property type="term" value="F:beta-lactamase activity"/>
    <property type="evidence" value="ECO:0007669"/>
    <property type="project" value="UniProtKB-EC"/>
</dbReference>
<evidence type="ECO:0000256" key="3">
    <source>
        <dbReference type="ARBA" id="ARBA00004418"/>
    </source>
</evidence>
<feature type="domain" description="Metallo-beta-lactamase" evidence="12">
    <location>
        <begin position="16"/>
        <end position="206"/>
    </location>
</feature>
<name>A0A1M6VZ82_9FIRM</name>
<dbReference type="PANTHER" id="PTHR42951:SF14">
    <property type="entry name" value="METALLO-BETA-LACTAMASE SUPERFAMILY PROTEIN"/>
    <property type="match status" value="1"/>
</dbReference>
<accession>A0A1M6VZ82</accession>
<evidence type="ECO:0000256" key="5">
    <source>
        <dbReference type="ARBA" id="ARBA00012865"/>
    </source>
</evidence>
<comment type="subcellular location">
    <subcellularLocation>
        <location evidence="3">Periplasm</location>
    </subcellularLocation>
</comment>
<dbReference type="InterPro" id="IPR001279">
    <property type="entry name" value="Metallo-B-lactamas"/>
</dbReference>
<comment type="similarity">
    <text evidence="4">Belongs to the metallo-beta-lactamase superfamily. Class-B beta-lactamase family.</text>
</comment>
<keyword evidence="10" id="KW-0862">Zinc</keyword>
<evidence type="ECO:0000256" key="8">
    <source>
        <dbReference type="ARBA" id="ARBA00022764"/>
    </source>
</evidence>
<keyword evidence="14" id="KW-1185">Reference proteome</keyword>
<evidence type="ECO:0000313" key="13">
    <source>
        <dbReference type="EMBL" id="SHK86743.1"/>
    </source>
</evidence>
<dbReference type="CDD" id="cd07743">
    <property type="entry name" value="metallo-hydrolase-like_MBL-fold"/>
    <property type="match status" value="1"/>
</dbReference>
<comment type="cofactor">
    <cofactor evidence="2">
        <name>Zn(2+)</name>
        <dbReference type="ChEBI" id="CHEBI:29105"/>
    </cofactor>
</comment>
<dbReference type="OrthoDB" id="9815874at2"/>
<sequence>MALIKLTDAVFVLKAPTNIGVIKAADGSAVVIDTGIDESVARKLLRELEHEGLQIKAIINTHAHADHIGGNSFIVSRTGAVIYASEAETALLENPLLEPSMLIGGAYPWKEMRNKFLLAKPSTVSEKLTDGTVTINNIPLEIIPLAGHSLGHIGVLYDGVLFTGDAYISALALEKYSIPYNVDIPTYLSSLEKLDSIQCQWFVPSHGDPAQDISRDLENNRTTVLKQIQLLEDWLHEPQTAEELLVKLCSHLDTSAANPSLFFLYRTAVLAYLSYLYETNRVKTTLQDNRLLWLK</sequence>
<reference evidence="14" key="1">
    <citation type="submission" date="2016-11" db="EMBL/GenBank/DDBJ databases">
        <authorList>
            <person name="Varghese N."/>
            <person name="Submissions S."/>
        </authorList>
    </citation>
    <scope>NUCLEOTIDE SEQUENCE [LARGE SCALE GENOMIC DNA]</scope>
    <source>
        <strain evidence="14">DSM 10349</strain>
    </source>
</reference>
<dbReference type="SUPFAM" id="SSF56281">
    <property type="entry name" value="Metallo-hydrolase/oxidoreductase"/>
    <property type="match status" value="1"/>
</dbReference>
<dbReference type="EMBL" id="FRAR01000027">
    <property type="protein sequence ID" value="SHK86743.1"/>
    <property type="molecule type" value="Genomic_DNA"/>
</dbReference>
<evidence type="ECO:0000256" key="2">
    <source>
        <dbReference type="ARBA" id="ARBA00001947"/>
    </source>
</evidence>
<evidence type="ECO:0000313" key="14">
    <source>
        <dbReference type="Proteomes" id="UP000183997"/>
    </source>
</evidence>
<proteinExistence type="inferred from homology"/>
<keyword evidence="11" id="KW-0046">Antibiotic resistance</keyword>
<dbReference type="AlphaFoldDB" id="A0A1M6VZ82"/>
<keyword evidence="6" id="KW-0479">Metal-binding</keyword>
<dbReference type="Proteomes" id="UP000183997">
    <property type="component" value="Unassembled WGS sequence"/>
</dbReference>
<dbReference type="EC" id="3.5.2.6" evidence="5"/>
<dbReference type="PROSITE" id="PS00743">
    <property type="entry name" value="BETA_LACTAMASE_B_1"/>
    <property type="match status" value="1"/>
</dbReference>
<dbReference type="GO" id="GO:0008270">
    <property type="term" value="F:zinc ion binding"/>
    <property type="evidence" value="ECO:0007669"/>
    <property type="project" value="InterPro"/>
</dbReference>
<protein>
    <recommendedName>
        <fullName evidence="5">beta-lactamase</fullName>
        <ecNumber evidence="5">3.5.2.6</ecNumber>
    </recommendedName>
</protein>
<evidence type="ECO:0000259" key="12">
    <source>
        <dbReference type="SMART" id="SM00849"/>
    </source>
</evidence>
<dbReference type="InterPro" id="IPR036866">
    <property type="entry name" value="RibonucZ/Hydroxyglut_hydro"/>
</dbReference>
<keyword evidence="8" id="KW-0574">Periplasm</keyword>
<dbReference type="PANTHER" id="PTHR42951">
    <property type="entry name" value="METALLO-BETA-LACTAMASE DOMAIN-CONTAINING"/>
    <property type="match status" value="1"/>
</dbReference>
<comment type="catalytic activity">
    <reaction evidence="1">
        <text>a beta-lactam + H2O = a substituted beta-amino acid</text>
        <dbReference type="Rhea" id="RHEA:20401"/>
        <dbReference type="ChEBI" id="CHEBI:15377"/>
        <dbReference type="ChEBI" id="CHEBI:35627"/>
        <dbReference type="ChEBI" id="CHEBI:140347"/>
        <dbReference type="EC" id="3.5.2.6"/>
    </reaction>
</comment>
<dbReference type="InterPro" id="IPR001018">
    <property type="entry name" value="Beta-lactamase_class-B_CS"/>
</dbReference>
<evidence type="ECO:0000256" key="1">
    <source>
        <dbReference type="ARBA" id="ARBA00001526"/>
    </source>
</evidence>
<dbReference type="Pfam" id="PF00753">
    <property type="entry name" value="Lactamase_B"/>
    <property type="match status" value="1"/>
</dbReference>
<dbReference type="GO" id="GO:0046677">
    <property type="term" value="P:response to antibiotic"/>
    <property type="evidence" value="ECO:0007669"/>
    <property type="project" value="UniProtKB-KW"/>
</dbReference>
<gene>
    <name evidence="13" type="ORF">SAMN02745123_03406</name>
</gene>
<dbReference type="GO" id="GO:0017001">
    <property type="term" value="P:antibiotic catabolic process"/>
    <property type="evidence" value="ECO:0007669"/>
    <property type="project" value="InterPro"/>
</dbReference>
<evidence type="ECO:0000256" key="10">
    <source>
        <dbReference type="ARBA" id="ARBA00022833"/>
    </source>
</evidence>
<dbReference type="RefSeq" id="WP_072916769.1">
    <property type="nucleotide sequence ID" value="NZ_FRAR01000027.1"/>
</dbReference>
<dbReference type="GO" id="GO:0042597">
    <property type="term" value="C:periplasmic space"/>
    <property type="evidence" value="ECO:0007669"/>
    <property type="project" value="UniProtKB-SubCell"/>
</dbReference>